<dbReference type="GO" id="GO:0016020">
    <property type="term" value="C:membrane"/>
    <property type="evidence" value="ECO:0007669"/>
    <property type="project" value="UniProtKB-SubCell"/>
</dbReference>
<gene>
    <name evidence="8" type="ORF">K490DRAFT_16421</name>
</gene>
<feature type="non-terminal residue" evidence="8">
    <location>
        <position position="1"/>
    </location>
</feature>
<evidence type="ECO:0000256" key="1">
    <source>
        <dbReference type="ARBA" id="ARBA00004141"/>
    </source>
</evidence>
<evidence type="ECO:0000259" key="7">
    <source>
        <dbReference type="Pfam" id="PF20684"/>
    </source>
</evidence>
<keyword evidence="3 6" id="KW-1133">Transmembrane helix</keyword>
<dbReference type="PANTHER" id="PTHR33048:SF129">
    <property type="entry name" value="INTEGRAL MEMBRANE PROTEIN-RELATED"/>
    <property type="match status" value="1"/>
</dbReference>
<feature type="transmembrane region" description="Helical" evidence="6">
    <location>
        <begin position="26"/>
        <end position="57"/>
    </location>
</feature>
<reference evidence="8" key="1">
    <citation type="journal article" date="2020" name="Stud. Mycol.">
        <title>101 Dothideomycetes genomes: a test case for predicting lifestyles and emergence of pathogens.</title>
        <authorList>
            <person name="Haridas S."/>
            <person name="Albert R."/>
            <person name="Binder M."/>
            <person name="Bloem J."/>
            <person name="Labutti K."/>
            <person name="Salamov A."/>
            <person name="Andreopoulos B."/>
            <person name="Baker S."/>
            <person name="Barry K."/>
            <person name="Bills G."/>
            <person name="Bluhm B."/>
            <person name="Cannon C."/>
            <person name="Castanera R."/>
            <person name="Culley D."/>
            <person name="Daum C."/>
            <person name="Ezra D."/>
            <person name="Gonzalez J."/>
            <person name="Henrissat B."/>
            <person name="Kuo A."/>
            <person name="Liang C."/>
            <person name="Lipzen A."/>
            <person name="Lutzoni F."/>
            <person name="Magnuson J."/>
            <person name="Mondo S."/>
            <person name="Nolan M."/>
            <person name="Ohm R."/>
            <person name="Pangilinan J."/>
            <person name="Park H.-J."/>
            <person name="Ramirez L."/>
            <person name="Alfaro M."/>
            <person name="Sun H."/>
            <person name="Tritt A."/>
            <person name="Yoshinaga Y."/>
            <person name="Zwiers L.-H."/>
            <person name="Turgeon B."/>
            <person name="Goodwin S."/>
            <person name="Spatafora J."/>
            <person name="Crous P."/>
            <person name="Grigoriev I."/>
        </authorList>
    </citation>
    <scope>NUCLEOTIDE SEQUENCE</scope>
    <source>
        <strain evidence="8">CBS 121410</strain>
    </source>
</reference>
<keyword evidence="4 6" id="KW-0472">Membrane</keyword>
<evidence type="ECO:0000256" key="2">
    <source>
        <dbReference type="ARBA" id="ARBA00022692"/>
    </source>
</evidence>
<dbReference type="Pfam" id="PF20684">
    <property type="entry name" value="Fung_rhodopsin"/>
    <property type="match status" value="1"/>
</dbReference>
<evidence type="ECO:0000256" key="5">
    <source>
        <dbReference type="ARBA" id="ARBA00038359"/>
    </source>
</evidence>
<protein>
    <recommendedName>
        <fullName evidence="7">Rhodopsin domain-containing protein</fullName>
    </recommendedName>
</protein>
<dbReference type="OrthoDB" id="5391602at2759"/>
<dbReference type="AlphaFoldDB" id="A0A9P4HPI2"/>
<dbReference type="Proteomes" id="UP000799776">
    <property type="component" value="Unassembled WGS sequence"/>
</dbReference>
<comment type="subcellular location">
    <subcellularLocation>
        <location evidence="1">Membrane</location>
        <topology evidence="1">Multi-pass membrane protein</topology>
    </subcellularLocation>
</comment>
<evidence type="ECO:0000313" key="8">
    <source>
        <dbReference type="EMBL" id="KAF2084547.1"/>
    </source>
</evidence>
<feature type="transmembrane region" description="Helical" evidence="6">
    <location>
        <begin position="149"/>
        <end position="174"/>
    </location>
</feature>
<evidence type="ECO:0000256" key="4">
    <source>
        <dbReference type="ARBA" id="ARBA00023136"/>
    </source>
</evidence>
<comment type="similarity">
    <text evidence="5">Belongs to the SAT4 family.</text>
</comment>
<comment type="caution">
    <text evidence="8">The sequence shown here is derived from an EMBL/GenBank/DDBJ whole genome shotgun (WGS) entry which is preliminary data.</text>
</comment>
<dbReference type="PANTHER" id="PTHR33048">
    <property type="entry name" value="PTH11-LIKE INTEGRAL MEMBRANE PROTEIN (AFU_ORTHOLOGUE AFUA_5G11245)"/>
    <property type="match status" value="1"/>
</dbReference>
<proteinExistence type="inferred from homology"/>
<dbReference type="InterPro" id="IPR049326">
    <property type="entry name" value="Rhodopsin_dom_fungi"/>
</dbReference>
<name>A0A9P4HPI2_9PEZI</name>
<feature type="transmembrane region" description="Helical" evidence="6">
    <location>
        <begin position="112"/>
        <end position="129"/>
    </location>
</feature>
<evidence type="ECO:0000256" key="6">
    <source>
        <dbReference type="SAM" id="Phobius"/>
    </source>
</evidence>
<sequence>LYFISTACIKFSVIWLYRRIFASTKYLRISLTLLFAFVVVHSVAGAGSIIFNCWPVAYYWNRYIPGHEGKCASEKVIWFVFIGSNSLTDFATVLLPMPVVGSLNMNVRKRRGLMGLFMLSLVPCAISLIRYHSVWHIDDPDFTYWVWPALMWGGIEIYLAFICACLPALVPLFYTYSPAFKA</sequence>
<organism evidence="8 9">
    <name type="scientific">Saccharata proteae CBS 121410</name>
    <dbReference type="NCBI Taxonomy" id="1314787"/>
    <lineage>
        <taxon>Eukaryota</taxon>
        <taxon>Fungi</taxon>
        <taxon>Dikarya</taxon>
        <taxon>Ascomycota</taxon>
        <taxon>Pezizomycotina</taxon>
        <taxon>Dothideomycetes</taxon>
        <taxon>Dothideomycetes incertae sedis</taxon>
        <taxon>Botryosphaeriales</taxon>
        <taxon>Saccharataceae</taxon>
        <taxon>Saccharata</taxon>
    </lineage>
</organism>
<feature type="transmembrane region" description="Helical" evidence="6">
    <location>
        <begin position="77"/>
        <end position="100"/>
    </location>
</feature>
<keyword evidence="2 6" id="KW-0812">Transmembrane</keyword>
<evidence type="ECO:0000313" key="9">
    <source>
        <dbReference type="Proteomes" id="UP000799776"/>
    </source>
</evidence>
<keyword evidence="9" id="KW-1185">Reference proteome</keyword>
<accession>A0A9P4HPI2</accession>
<dbReference type="InterPro" id="IPR052337">
    <property type="entry name" value="SAT4-like"/>
</dbReference>
<feature type="domain" description="Rhodopsin" evidence="7">
    <location>
        <begin position="1"/>
        <end position="173"/>
    </location>
</feature>
<evidence type="ECO:0000256" key="3">
    <source>
        <dbReference type="ARBA" id="ARBA00022989"/>
    </source>
</evidence>
<feature type="non-terminal residue" evidence="8">
    <location>
        <position position="182"/>
    </location>
</feature>
<dbReference type="EMBL" id="ML978740">
    <property type="protein sequence ID" value="KAF2084547.1"/>
    <property type="molecule type" value="Genomic_DNA"/>
</dbReference>